<name>A0A9W7C4S0_9STRA</name>
<accession>A0A9W7C4S0</accession>
<sequence>MLRTRPLLKRAIRNPDKPKRTYKADGSKLRAVKEMLKERTAKGKEIEGGPIRAGVMLERNPIVVRGGKWGNPLLRSAHSNEPGDEMDEVHEKWSTVQRIQDGMGVVFPPDVGIIDDSELPYQQDFSYRSILPKYGQRAIEVCEDSWNWEPTKVRRKMTEQLYFMVKGPNDTHWRFPTSGIVDIPDEWDLTKSAVTPSLRGVSEKVVARMFNGFSDGLDVTRWMGGEREDELAGVAAEAERMKELEEKERLEEQNMTMKERRLRRRAAKEKKGGLDEEMNKQAKEVIPEYVSFQGNAPMGCLIDYELAQKTFLFRAFVIDVMAVRPQDWTRIHKSISLNLGYSGLEEEGVGWFTQKEIIENKMIEEDDLYIEKLLVDFPLDDNAFVSPNR</sequence>
<gene>
    <name evidence="2" type="ORF">TrST_g6315</name>
</gene>
<evidence type="ECO:0000256" key="1">
    <source>
        <dbReference type="SAM" id="MobiDB-lite"/>
    </source>
</evidence>
<evidence type="ECO:0000313" key="3">
    <source>
        <dbReference type="Proteomes" id="UP001165085"/>
    </source>
</evidence>
<keyword evidence="3" id="KW-1185">Reference proteome</keyword>
<reference evidence="3" key="1">
    <citation type="journal article" date="2023" name="Commun. Biol.">
        <title>Genome analysis of Parmales, the sister group of diatoms, reveals the evolutionary specialization of diatoms from phago-mixotrophs to photoautotrophs.</title>
        <authorList>
            <person name="Ban H."/>
            <person name="Sato S."/>
            <person name="Yoshikawa S."/>
            <person name="Yamada K."/>
            <person name="Nakamura Y."/>
            <person name="Ichinomiya M."/>
            <person name="Sato N."/>
            <person name="Blanc-Mathieu R."/>
            <person name="Endo H."/>
            <person name="Kuwata A."/>
            <person name="Ogata H."/>
        </authorList>
    </citation>
    <scope>NUCLEOTIDE SEQUENCE [LARGE SCALE GENOMIC DNA]</scope>
    <source>
        <strain evidence="3">NIES 3701</strain>
    </source>
</reference>
<dbReference type="EMBL" id="BRXY01000540">
    <property type="protein sequence ID" value="GMH99174.1"/>
    <property type="molecule type" value="Genomic_DNA"/>
</dbReference>
<organism evidence="2 3">
    <name type="scientific">Triparma strigata</name>
    <dbReference type="NCBI Taxonomy" id="1606541"/>
    <lineage>
        <taxon>Eukaryota</taxon>
        <taxon>Sar</taxon>
        <taxon>Stramenopiles</taxon>
        <taxon>Ochrophyta</taxon>
        <taxon>Bolidophyceae</taxon>
        <taxon>Parmales</taxon>
        <taxon>Triparmaceae</taxon>
        <taxon>Triparma</taxon>
    </lineage>
</organism>
<dbReference type="OrthoDB" id="10291648at2759"/>
<feature type="compositionally biased region" description="Basic and acidic residues" evidence="1">
    <location>
        <begin position="269"/>
        <end position="278"/>
    </location>
</feature>
<feature type="region of interest" description="Disordered" evidence="1">
    <location>
        <begin position="258"/>
        <end position="278"/>
    </location>
</feature>
<dbReference type="Proteomes" id="UP001165085">
    <property type="component" value="Unassembled WGS sequence"/>
</dbReference>
<protein>
    <submittedName>
        <fullName evidence="2">Uncharacterized protein</fullName>
    </submittedName>
</protein>
<comment type="caution">
    <text evidence="2">The sequence shown here is derived from an EMBL/GenBank/DDBJ whole genome shotgun (WGS) entry which is preliminary data.</text>
</comment>
<proteinExistence type="predicted"/>
<dbReference type="AlphaFoldDB" id="A0A9W7C4S0"/>
<evidence type="ECO:0000313" key="2">
    <source>
        <dbReference type="EMBL" id="GMH99174.1"/>
    </source>
</evidence>